<dbReference type="AlphaFoldDB" id="A0A365XZI2"/>
<evidence type="ECO:0000313" key="2">
    <source>
        <dbReference type="EMBL" id="RBL91796.1"/>
    </source>
</evidence>
<sequence length="232" mass="26030">MSTMGSAVIHNNRISFIEKALNKQGSVLAIRHWEPASFYEIDLHLPGVKMHQWQTPPHIKCRVAPYHYRDYTPARWNADTSTCTLFIDAAHQGTGSLWASQLRPGDVFNYIGIDGSHQHVKQDAHLVMLGDQSAIGHFNALQQLASSYSWISGMVILPETTHRKHFVQAFPELPLETIASPETLLAQLEALPLHASWQYYLAGNSHLVEALRKLLKARGCASAQIQAQGFWK</sequence>
<dbReference type="Gene3D" id="3.40.50.80">
    <property type="entry name" value="Nucleotide-binding domain of ferredoxin-NADP reductase (FNR) module"/>
    <property type="match status" value="1"/>
</dbReference>
<dbReference type="InterPro" id="IPR039261">
    <property type="entry name" value="FNR_nucleotide-bd"/>
</dbReference>
<dbReference type="Proteomes" id="UP000253410">
    <property type="component" value="Unassembled WGS sequence"/>
</dbReference>
<name>A0A365XZI2_9BACT</name>
<dbReference type="PANTHER" id="PTHR30157:SF0">
    <property type="entry name" value="NADPH-DEPENDENT FERRIC-CHELATE REDUCTASE"/>
    <property type="match status" value="1"/>
</dbReference>
<accession>A0A365XZI2</accession>
<reference evidence="2 3" key="1">
    <citation type="submission" date="2018-05" db="EMBL/GenBank/DDBJ databases">
        <title>Chitinophaga sp. K3CV102501T nov., isolated from isolated from a monsoon evergreen broad-leaved forest soil.</title>
        <authorList>
            <person name="Lv Y."/>
        </authorList>
    </citation>
    <scope>NUCLEOTIDE SEQUENCE [LARGE SCALE GENOMIC DNA]</scope>
    <source>
        <strain evidence="2 3">GDMCC 1.1325</strain>
    </source>
</reference>
<dbReference type="InterPro" id="IPR017938">
    <property type="entry name" value="Riboflavin_synthase-like_b-brl"/>
</dbReference>
<evidence type="ECO:0000259" key="1">
    <source>
        <dbReference type="Pfam" id="PF04954"/>
    </source>
</evidence>
<keyword evidence="3" id="KW-1185">Reference proteome</keyword>
<dbReference type="SUPFAM" id="SSF63380">
    <property type="entry name" value="Riboflavin synthase domain-like"/>
    <property type="match status" value="1"/>
</dbReference>
<feature type="domain" description="SIP-like Rossmann fold" evidence="1">
    <location>
        <begin position="125"/>
        <end position="232"/>
    </location>
</feature>
<dbReference type="PANTHER" id="PTHR30157">
    <property type="entry name" value="FERRIC REDUCTASE, NADPH-DEPENDENT"/>
    <property type="match status" value="1"/>
</dbReference>
<dbReference type="OrthoDB" id="649820at2"/>
<dbReference type="Gene3D" id="2.40.30.10">
    <property type="entry name" value="Translation factors"/>
    <property type="match status" value="1"/>
</dbReference>
<dbReference type="EMBL" id="QFFJ01000001">
    <property type="protein sequence ID" value="RBL91796.1"/>
    <property type="molecule type" value="Genomic_DNA"/>
</dbReference>
<proteinExistence type="predicted"/>
<dbReference type="Pfam" id="PF04954">
    <property type="entry name" value="SIP"/>
    <property type="match status" value="1"/>
</dbReference>
<protein>
    <recommendedName>
        <fullName evidence="1">SIP-like Rossmann fold domain-containing protein</fullName>
    </recommendedName>
</protein>
<dbReference type="InterPro" id="IPR039374">
    <property type="entry name" value="SIP_fam"/>
</dbReference>
<evidence type="ECO:0000313" key="3">
    <source>
        <dbReference type="Proteomes" id="UP000253410"/>
    </source>
</evidence>
<comment type="caution">
    <text evidence="2">The sequence shown here is derived from an EMBL/GenBank/DDBJ whole genome shotgun (WGS) entry which is preliminary data.</text>
</comment>
<dbReference type="InterPro" id="IPR007037">
    <property type="entry name" value="SIP_rossman_dom"/>
</dbReference>
<gene>
    <name evidence="2" type="ORF">DF182_04105</name>
</gene>
<organism evidence="2 3">
    <name type="scientific">Chitinophaga flava</name>
    <dbReference type="NCBI Taxonomy" id="2259036"/>
    <lineage>
        <taxon>Bacteria</taxon>
        <taxon>Pseudomonadati</taxon>
        <taxon>Bacteroidota</taxon>
        <taxon>Chitinophagia</taxon>
        <taxon>Chitinophagales</taxon>
        <taxon>Chitinophagaceae</taxon>
        <taxon>Chitinophaga</taxon>
    </lineage>
</organism>